<dbReference type="InterPro" id="IPR003593">
    <property type="entry name" value="AAA+_ATPase"/>
</dbReference>
<dbReference type="InterPro" id="IPR008824">
    <property type="entry name" value="RuvB-like_N"/>
</dbReference>
<dbReference type="InterPro" id="IPR036390">
    <property type="entry name" value="WH_DNA-bd_sf"/>
</dbReference>
<comment type="caution">
    <text evidence="11">The sequence shown here is derived from an EMBL/GenBank/DDBJ whole genome shotgun (WGS) entry which is preliminary data.</text>
</comment>
<keyword evidence="6 9" id="KW-0238">DNA-binding</keyword>
<dbReference type="InterPro" id="IPR004605">
    <property type="entry name" value="DNA_helicase_Holl-junc_RuvB"/>
</dbReference>
<comment type="domain">
    <text evidence="9">Has 3 domains, the large (RuvB-L) and small ATPase (RuvB-S) domains and the C-terminal head (RuvB-H) domain. The head domain binds DNA, while the ATPase domains jointly bind ATP, ADP or are empty depending on the state of the subunit in the translocation cycle. During a single DNA translocation step the structure of each domain remains the same, but their relative positions change.</text>
</comment>
<reference evidence="12" key="1">
    <citation type="journal article" date="2019" name="Int. J. Syst. Evol. Microbiol.">
        <title>The Global Catalogue of Microorganisms (GCM) 10K type strain sequencing project: providing services to taxonomists for standard genome sequencing and annotation.</title>
        <authorList>
            <consortium name="The Broad Institute Genomics Platform"/>
            <consortium name="The Broad Institute Genome Sequencing Center for Infectious Disease"/>
            <person name="Wu L."/>
            <person name="Ma J."/>
        </authorList>
    </citation>
    <scope>NUCLEOTIDE SEQUENCE [LARGE SCALE GENOMIC DNA]</scope>
    <source>
        <strain evidence="12">KACC 13778</strain>
    </source>
</reference>
<comment type="caution">
    <text evidence="9">Lacks conserved residue(s) required for the propagation of feature annotation.</text>
</comment>
<comment type="subcellular location">
    <subcellularLocation>
        <location evidence="9">Cytoplasm</location>
    </subcellularLocation>
</comment>
<keyword evidence="7 9" id="KW-0233">DNA recombination</keyword>
<keyword evidence="5 9" id="KW-0067">ATP-binding</keyword>
<evidence type="ECO:0000256" key="7">
    <source>
        <dbReference type="ARBA" id="ARBA00023172"/>
    </source>
</evidence>
<evidence type="ECO:0000256" key="6">
    <source>
        <dbReference type="ARBA" id="ARBA00023125"/>
    </source>
</evidence>
<evidence type="ECO:0000256" key="5">
    <source>
        <dbReference type="ARBA" id="ARBA00022840"/>
    </source>
</evidence>
<dbReference type="Gene3D" id="1.10.10.10">
    <property type="entry name" value="Winged helix-like DNA-binding domain superfamily/Winged helix DNA-binding domain"/>
    <property type="match status" value="1"/>
</dbReference>
<dbReference type="CDD" id="cd00009">
    <property type="entry name" value="AAA"/>
    <property type="match status" value="1"/>
</dbReference>
<proteinExistence type="inferred from homology"/>
<dbReference type="Pfam" id="PF05491">
    <property type="entry name" value="WHD_RuvB"/>
    <property type="match status" value="1"/>
</dbReference>
<dbReference type="HAMAP" id="MF_00016">
    <property type="entry name" value="DNA_HJ_migration_RuvB"/>
    <property type="match status" value="1"/>
</dbReference>
<feature type="binding site" evidence="9">
    <location>
        <position position="77"/>
    </location>
    <ligand>
        <name>ATP</name>
        <dbReference type="ChEBI" id="CHEBI:30616"/>
    </ligand>
</feature>
<keyword evidence="4 9" id="KW-0378">Hydrolase</keyword>
<protein>
    <recommendedName>
        <fullName evidence="9">Holliday junction branch migration complex subunit RuvB</fullName>
        <ecNumber evidence="9">3.6.4.-</ecNumber>
    </recommendedName>
</protein>
<evidence type="ECO:0000256" key="9">
    <source>
        <dbReference type="HAMAP-Rule" id="MF_00016"/>
    </source>
</evidence>
<dbReference type="Gene3D" id="3.40.50.300">
    <property type="entry name" value="P-loop containing nucleotide triphosphate hydrolases"/>
    <property type="match status" value="1"/>
</dbReference>
<dbReference type="InterPro" id="IPR041445">
    <property type="entry name" value="AAA_lid_4"/>
</dbReference>
<dbReference type="SMART" id="SM00382">
    <property type="entry name" value="AAA"/>
    <property type="match status" value="1"/>
</dbReference>
<evidence type="ECO:0000256" key="8">
    <source>
        <dbReference type="ARBA" id="ARBA00023204"/>
    </source>
</evidence>
<comment type="similarity">
    <text evidence="9">Belongs to the RuvB family.</text>
</comment>
<evidence type="ECO:0000313" key="12">
    <source>
        <dbReference type="Proteomes" id="UP001595956"/>
    </source>
</evidence>
<sequence length="358" mass="38735">MPFHEDELDEAESTHFRSLTAAEAEGDERAVEAVLRPRTLDEVVGQVRVRDQLGLVLEAARRRGRAPDHVLLSGPPGLGKTTLSMIIAAEMQAPLRLTSGPAITHAGDLAAILSGMNEGDVLFVDEIHRMSRPAEEMLYMAMEDFRVDVVIGKGPGATAIPLEIPPFTLVGATTRAGLLPGPLRDRFGFTAHLEFYEPHELDLIVQRSARLLDVAVEDDGTAEIASRSRGTPRIANRLLRRVRDYAQVRAGGVVTLPVARAALDLYEVDELGLDRLDRAVLDALCRRFGGGPVGISTLAVAVGEERETVEEVAEPFLVRNGFLARTPRGRIATAAAWEHLGLSAPPVNVAGDVTLFED</sequence>
<feature type="binding site" evidence="9">
    <location>
        <position position="81"/>
    </location>
    <ligand>
        <name>Mg(2+)</name>
        <dbReference type="ChEBI" id="CHEBI:18420"/>
    </ligand>
</feature>
<comment type="function">
    <text evidence="9">The RuvA-RuvB-RuvC complex processes Holliday junction (HJ) DNA during genetic recombination and DNA repair, while the RuvA-RuvB complex plays an important role in the rescue of blocked DNA replication forks via replication fork reversal (RFR). RuvA specifically binds to HJ cruciform DNA, conferring on it an open structure. The RuvB hexamer acts as an ATP-dependent pump, pulling dsDNA into and through the RuvAB complex. RuvB forms 2 homohexamers on either side of HJ DNA bound by 1 or 2 RuvA tetramers; 4 subunits per hexamer contact DNA at a time. Coordinated motions by a converter formed by DNA-disengaged RuvB subunits stimulates ATP hydrolysis and nucleotide exchange. Immobilization of the converter enables RuvB to convert the ATP-contained energy into a lever motion, pulling 2 nucleotides of DNA out of the RuvA tetramer per ATP hydrolyzed, thus driving DNA branch migration. The RuvB motors rotate together with the DNA substrate, which together with the progressing nucleotide cycle form the mechanistic basis for DNA recombination by continuous HJ branch migration. Branch migration allows RuvC to scan DNA until it finds its consensus sequence, where it cleaves and resolves cruciform DNA.</text>
</comment>
<evidence type="ECO:0000256" key="4">
    <source>
        <dbReference type="ARBA" id="ARBA00022801"/>
    </source>
</evidence>
<evidence type="ECO:0000256" key="1">
    <source>
        <dbReference type="ARBA" id="ARBA00022490"/>
    </source>
</evidence>
<dbReference type="InterPro" id="IPR008823">
    <property type="entry name" value="RuvB_wg_C"/>
</dbReference>
<feature type="binding site" evidence="9">
    <location>
        <begin position="143"/>
        <end position="145"/>
    </location>
    <ligand>
        <name>ATP</name>
        <dbReference type="ChEBI" id="CHEBI:30616"/>
    </ligand>
</feature>
<keyword evidence="11" id="KW-0347">Helicase</keyword>
<feature type="binding site" evidence="9">
    <location>
        <position position="196"/>
    </location>
    <ligand>
        <name>ATP</name>
        <dbReference type="ChEBI" id="CHEBI:30616"/>
    </ligand>
</feature>
<dbReference type="Pfam" id="PF05496">
    <property type="entry name" value="RuvB_N"/>
    <property type="match status" value="1"/>
</dbReference>
<feature type="region of interest" description="Head domain (RuvB-H)" evidence="9">
    <location>
        <begin position="270"/>
        <end position="358"/>
    </location>
</feature>
<dbReference type="NCBIfam" id="TIGR00635">
    <property type="entry name" value="ruvB"/>
    <property type="match status" value="1"/>
</dbReference>
<feature type="binding site" evidence="9">
    <location>
        <position position="36"/>
    </location>
    <ligand>
        <name>ATP</name>
        <dbReference type="ChEBI" id="CHEBI:30616"/>
    </ligand>
</feature>
<feature type="region of interest" description="Small ATPAse domain (RuvB-S)" evidence="9">
    <location>
        <begin position="197"/>
        <end position="267"/>
    </location>
</feature>
<feature type="binding site" evidence="9">
    <location>
        <position position="82"/>
    </location>
    <ligand>
        <name>ATP</name>
        <dbReference type="ChEBI" id="CHEBI:30616"/>
    </ligand>
</feature>
<evidence type="ECO:0000256" key="3">
    <source>
        <dbReference type="ARBA" id="ARBA00022763"/>
    </source>
</evidence>
<feature type="binding site" evidence="9">
    <location>
        <position position="35"/>
    </location>
    <ligand>
        <name>ATP</name>
        <dbReference type="ChEBI" id="CHEBI:30616"/>
    </ligand>
</feature>
<feature type="binding site" evidence="9">
    <location>
        <position position="306"/>
    </location>
    <ligand>
        <name>DNA</name>
        <dbReference type="ChEBI" id="CHEBI:16991"/>
    </ligand>
</feature>
<feature type="binding site" evidence="9">
    <location>
        <position position="81"/>
    </location>
    <ligand>
        <name>ATP</name>
        <dbReference type="ChEBI" id="CHEBI:30616"/>
    </ligand>
</feature>
<evidence type="ECO:0000256" key="2">
    <source>
        <dbReference type="ARBA" id="ARBA00022741"/>
    </source>
</evidence>
<dbReference type="PANTHER" id="PTHR42848:SF1">
    <property type="entry name" value="HOLLIDAY JUNCTION BRANCH MIGRATION COMPLEX SUBUNIT RUVB"/>
    <property type="match status" value="1"/>
</dbReference>
<dbReference type="EC" id="3.6.4.-" evidence="9"/>
<dbReference type="Pfam" id="PF17864">
    <property type="entry name" value="AAA_lid_4"/>
    <property type="match status" value="1"/>
</dbReference>
<comment type="subunit">
    <text evidence="9">Homohexamer. Forms an RuvA(8)-RuvB(12)-Holliday junction (HJ) complex. HJ DNA is sandwiched between 2 RuvA tetramers; dsDNA enters through RuvA and exits via RuvB. An RuvB hexamer assembles on each DNA strand where it exits the tetramer. Each RuvB hexamer is contacted by two RuvA subunits (via domain III) on 2 adjacent RuvB subunits; this complex drives branch migration. In the full resolvosome a probable DNA-RuvA(4)-RuvB(12)-RuvC(2) complex forms which resolves the HJ.</text>
</comment>
<organism evidence="11 12">
    <name type="scientific">Nocardioides caricicola</name>
    <dbReference type="NCBI Taxonomy" id="634770"/>
    <lineage>
        <taxon>Bacteria</taxon>
        <taxon>Bacillati</taxon>
        <taxon>Actinomycetota</taxon>
        <taxon>Actinomycetes</taxon>
        <taxon>Propionibacteriales</taxon>
        <taxon>Nocardioidaceae</taxon>
        <taxon>Nocardioides</taxon>
    </lineage>
</organism>
<gene>
    <name evidence="9 11" type="primary">ruvB</name>
    <name evidence="11" type="ORF">ACFPKY_21310</name>
</gene>
<feature type="binding site" evidence="9">
    <location>
        <position position="330"/>
    </location>
    <ligand>
        <name>DNA</name>
        <dbReference type="ChEBI" id="CHEBI:16991"/>
    </ligand>
</feature>
<keyword evidence="1 9" id="KW-0963">Cytoplasm</keyword>
<dbReference type="SUPFAM" id="SSF46785">
    <property type="entry name" value="Winged helix' DNA-binding domain"/>
    <property type="match status" value="1"/>
</dbReference>
<name>A0ABW0N4R1_9ACTN</name>
<feature type="binding site" evidence="9">
    <location>
        <position position="186"/>
    </location>
    <ligand>
        <name>ATP</name>
        <dbReference type="ChEBI" id="CHEBI:30616"/>
    </ligand>
</feature>
<evidence type="ECO:0000313" key="11">
    <source>
        <dbReference type="EMBL" id="MFC5495661.1"/>
    </source>
</evidence>
<dbReference type="GO" id="GO:0003678">
    <property type="term" value="F:DNA helicase activity"/>
    <property type="evidence" value="ECO:0007669"/>
    <property type="project" value="UniProtKB-EC"/>
</dbReference>
<comment type="catalytic activity">
    <reaction evidence="9">
        <text>ATP + H2O = ADP + phosphate + H(+)</text>
        <dbReference type="Rhea" id="RHEA:13065"/>
        <dbReference type="ChEBI" id="CHEBI:15377"/>
        <dbReference type="ChEBI" id="CHEBI:15378"/>
        <dbReference type="ChEBI" id="CHEBI:30616"/>
        <dbReference type="ChEBI" id="CHEBI:43474"/>
        <dbReference type="ChEBI" id="CHEBI:456216"/>
    </reaction>
</comment>
<dbReference type="NCBIfam" id="NF000868">
    <property type="entry name" value="PRK00080.1"/>
    <property type="match status" value="1"/>
</dbReference>
<dbReference type="PANTHER" id="PTHR42848">
    <property type="match status" value="1"/>
</dbReference>
<dbReference type="SUPFAM" id="SSF52540">
    <property type="entry name" value="P-loop containing nucleoside triphosphate hydrolases"/>
    <property type="match status" value="1"/>
</dbReference>
<dbReference type="EMBL" id="JBHSMD010000011">
    <property type="protein sequence ID" value="MFC5495661.1"/>
    <property type="molecule type" value="Genomic_DNA"/>
</dbReference>
<feature type="binding site" evidence="9">
    <location>
        <position position="80"/>
    </location>
    <ligand>
        <name>ATP</name>
        <dbReference type="ChEBI" id="CHEBI:30616"/>
    </ligand>
</feature>
<dbReference type="GO" id="GO:0016787">
    <property type="term" value="F:hydrolase activity"/>
    <property type="evidence" value="ECO:0007669"/>
    <property type="project" value="UniProtKB-KW"/>
</dbReference>
<keyword evidence="3 9" id="KW-0227">DNA damage</keyword>
<feature type="binding site" evidence="9">
    <location>
        <position position="233"/>
    </location>
    <ligand>
        <name>ATP</name>
        <dbReference type="ChEBI" id="CHEBI:30616"/>
    </ligand>
</feature>
<dbReference type="InterPro" id="IPR027417">
    <property type="entry name" value="P-loop_NTPase"/>
</dbReference>
<dbReference type="RefSeq" id="WP_345182100.1">
    <property type="nucleotide sequence ID" value="NZ_BAABFQ010000010.1"/>
</dbReference>
<dbReference type="Gene3D" id="1.10.8.60">
    <property type="match status" value="1"/>
</dbReference>
<accession>A0ABW0N4R1</accession>
<dbReference type="Proteomes" id="UP001595956">
    <property type="component" value="Unassembled WGS sequence"/>
</dbReference>
<keyword evidence="12" id="KW-1185">Reference proteome</keyword>
<keyword evidence="2 9" id="KW-0547">Nucleotide-binding</keyword>
<dbReference type="InterPro" id="IPR036388">
    <property type="entry name" value="WH-like_DNA-bd_sf"/>
</dbReference>
<keyword evidence="8 9" id="KW-0234">DNA repair</keyword>
<feature type="binding site" evidence="9">
    <location>
        <position position="325"/>
    </location>
    <ligand>
        <name>DNA</name>
        <dbReference type="ChEBI" id="CHEBI:16991"/>
    </ligand>
</feature>
<evidence type="ECO:0000259" key="10">
    <source>
        <dbReference type="SMART" id="SM00382"/>
    </source>
</evidence>
<feature type="domain" description="AAA+ ATPase" evidence="10">
    <location>
        <begin position="66"/>
        <end position="197"/>
    </location>
</feature>